<dbReference type="GO" id="GO:0006281">
    <property type="term" value="P:DNA repair"/>
    <property type="evidence" value="ECO:0007669"/>
    <property type="project" value="UniProtKB-KW"/>
</dbReference>
<dbReference type="InterPro" id="IPR020472">
    <property type="entry name" value="WD40_PAC1"/>
</dbReference>
<keyword evidence="1 3" id="KW-0853">WD repeat</keyword>
<evidence type="ECO:0000256" key="3">
    <source>
        <dbReference type="PROSITE-ProRule" id="PRU00221"/>
    </source>
</evidence>
<comment type="pathway">
    <text evidence="4">Protein modification; protein ubiquitination.</text>
</comment>
<keyword evidence="4" id="KW-0507">mRNA processing</keyword>
<evidence type="ECO:0000256" key="4">
    <source>
        <dbReference type="RuleBase" id="RU367101"/>
    </source>
</evidence>
<evidence type="ECO:0000256" key="5">
    <source>
        <dbReference type="SAM" id="MobiDB-lite"/>
    </source>
</evidence>
<comment type="subcellular location">
    <subcellularLocation>
        <location evidence="4">Nucleus</location>
    </subcellularLocation>
</comment>
<dbReference type="Proteomes" id="UP001620626">
    <property type="component" value="Unassembled WGS sequence"/>
</dbReference>
<proteinExistence type="inferred from homology"/>
<keyword evidence="7" id="KW-1185">Reference proteome</keyword>
<dbReference type="InterPro" id="IPR001680">
    <property type="entry name" value="WD40_rpt"/>
</dbReference>
<keyword evidence="4" id="KW-0833">Ubl conjugation pathway</keyword>
<dbReference type="PANTHER" id="PTHR43995">
    <property type="entry name" value="PRE-MRNA-PROCESSING FACTOR 19"/>
    <property type="match status" value="1"/>
</dbReference>
<dbReference type="PROSITE" id="PS50082">
    <property type="entry name" value="WD_REPEATS_2"/>
    <property type="match status" value="3"/>
</dbReference>
<keyword evidence="4" id="KW-0539">Nucleus</keyword>
<comment type="similarity">
    <text evidence="4">Belongs to the WD repeat PRP19 family.</text>
</comment>
<dbReference type="InterPro" id="IPR038959">
    <property type="entry name" value="Prp19"/>
</dbReference>
<comment type="subunit">
    <text evidence="4">Homotetramer.</text>
</comment>
<keyword evidence="4" id="KW-0747">Spliceosome</keyword>
<keyword evidence="2" id="KW-0677">Repeat</keyword>
<dbReference type="GO" id="GO:0008380">
    <property type="term" value="P:RNA splicing"/>
    <property type="evidence" value="ECO:0007669"/>
    <property type="project" value="UniProtKB-KW"/>
</dbReference>
<dbReference type="SUPFAM" id="SSF50978">
    <property type="entry name" value="WD40 repeat-like"/>
    <property type="match status" value="1"/>
</dbReference>
<keyword evidence="4" id="KW-0227">DNA damage</keyword>
<dbReference type="Gene3D" id="2.130.10.10">
    <property type="entry name" value="YVTN repeat-like/Quinoprotein amine dehydrogenase"/>
    <property type="match status" value="1"/>
</dbReference>
<dbReference type="PROSITE" id="PS00678">
    <property type="entry name" value="WD_REPEATS_1"/>
    <property type="match status" value="1"/>
</dbReference>
<dbReference type="GO" id="GO:0006397">
    <property type="term" value="P:mRNA processing"/>
    <property type="evidence" value="ECO:0007669"/>
    <property type="project" value="UniProtKB-KW"/>
</dbReference>
<feature type="compositionally biased region" description="Acidic residues" evidence="5">
    <location>
        <begin position="79"/>
        <end position="91"/>
    </location>
</feature>
<dbReference type="InterPro" id="IPR019775">
    <property type="entry name" value="WD40_repeat_CS"/>
</dbReference>
<dbReference type="Pfam" id="PF00400">
    <property type="entry name" value="WD40"/>
    <property type="match status" value="5"/>
</dbReference>
<keyword evidence="4" id="KW-0508">mRNA splicing</keyword>
<evidence type="ECO:0000256" key="1">
    <source>
        <dbReference type="ARBA" id="ARBA00022574"/>
    </source>
</evidence>
<feature type="repeat" description="WD" evidence="3">
    <location>
        <begin position="343"/>
        <end position="372"/>
    </location>
</feature>
<dbReference type="GO" id="GO:0070534">
    <property type="term" value="P:protein K63-linked ubiquitination"/>
    <property type="evidence" value="ECO:0007669"/>
    <property type="project" value="UniProtKB-UniRule"/>
</dbReference>
<dbReference type="PROSITE" id="PS50294">
    <property type="entry name" value="WD_REPEATS_REGION"/>
    <property type="match status" value="2"/>
</dbReference>
<feature type="repeat" description="WD" evidence="3">
    <location>
        <begin position="373"/>
        <end position="414"/>
    </location>
</feature>
<dbReference type="EMBL" id="JBICBT010000311">
    <property type="protein sequence ID" value="KAL3117707.1"/>
    <property type="molecule type" value="Genomic_DNA"/>
</dbReference>
<feature type="region of interest" description="Disordered" evidence="5">
    <location>
        <begin position="73"/>
        <end position="116"/>
    </location>
</feature>
<sequence>MTLLITKSYGVAQRVLTVDGVQEFPGLVKIDAESLEKFYIEKNEEAHAELDAVDQILNEPFLLGSALAAAAVDGGGGGGDDDDDDDDDDDSLIVVGEDANGPPKKKTKRGGKKYRQLRDKAKELRASTVESASVVSTSSINTSKFKKSLSNMRKELRNFASIAKQNYVESTWSWSIARQQRAELPEGLRTVEQIEKSTEGLKFQGIHNGAICAVDFQNKYILSGGVDKYVALNIFDVADTQRKTFVGHLAKISKVLLHPSIETFVSGAFDSQIRIWNVNQCNAIHTISIHGQAVNDLSFHPTGDYVLCSSEDSHWSLIDLNAGRPLVKVKANDDLPGICCGQFHPDGLIFGTCGKNGVIKFWDIKTQKIMTQYEGHQGAVGAISFSENGYYLATGSKDGQIKIWDLRKHAVLVNLSPFEENNAVNCLTFDYSGNYLAVGGPNTQIYRTDEWKQICQLNTHTQEITGLKFAHNANMVISSSLDGNICACF</sequence>
<comment type="caution">
    <text evidence="6">The sequence shown here is derived from an EMBL/GenBank/DDBJ whole genome shotgun (WGS) entry which is preliminary data.</text>
</comment>
<dbReference type="SMART" id="SM00320">
    <property type="entry name" value="WD40"/>
    <property type="match status" value="7"/>
</dbReference>
<dbReference type="CDD" id="cd00200">
    <property type="entry name" value="WD40"/>
    <property type="match status" value="1"/>
</dbReference>
<dbReference type="PANTHER" id="PTHR43995:SF1">
    <property type="entry name" value="PRE-MRNA-PROCESSING FACTOR 19"/>
    <property type="match status" value="1"/>
</dbReference>
<feature type="compositionally biased region" description="Basic residues" evidence="5">
    <location>
        <begin position="103"/>
        <end position="115"/>
    </location>
</feature>
<evidence type="ECO:0000313" key="6">
    <source>
        <dbReference type="EMBL" id="KAL3117707.1"/>
    </source>
</evidence>
<evidence type="ECO:0000256" key="2">
    <source>
        <dbReference type="ARBA" id="ARBA00022737"/>
    </source>
</evidence>
<feature type="repeat" description="WD" evidence="3">
    <location>
        <begin position="245"/>
        <end position="286"/>
    </location>
</feature>
<keyword evidence="4" id="KW-0808">Transferase</keyword>
<name>A0ABD2LR41_9BILA</name>
<organism evidence="6 7">
    <name type="scientific">Heterodera trifolii</name>
    <dbReference type="NCBI Taxonomy" id="157864"/>
    <lineage>
        <taxon>Eukaryota</taxon>
        <taxon>Metazoa</taxon>
        <taxon>Ecdysozoa</taxon>
        <taxon>Nematoda</taxon>
        <taxon>Chromadorea</taxon>
        <taxon>Rhabditida</taxon>
        <taxon>Tylenchina</taxon>
        <taxon>Tylenchomorpha</taxon>
        <taxon>Tylenchoidea</taxon>
        <taxon>Heteroderidae</taxon>
        <taxon>Heteroderinae</taxon>
        <taxon>Heterodera</taxon>
    </lineage>
</organism>
<dbReference type="PRINTS" id="PR00320">
    <property type="entry name" value="GPROTEINBRPT"/>
</dbReference>
<comment type="function">
    <text evidence="4">Ubiquitin-protein ligase which is mainly involved pre-mRNA splicing and DNA repair. Required for pre-mRNA splicing as component of the spliceosome.</text>
</comment>
<evidence type="ECO:0000313" key="7">
    <source>
        <dbReference type="Proteomes" id="UP001620626"/>
    </source>
</evidence>
<protein>
    <recommendedName>
        <fullName evidence="4">Pre-mRNA-processing factor 19</fullName>
        <ecNumber evidence="4">2.3.2.27</ecNumber>
    </recommendedName>
</protein>
<dbReference type="GO" id="GO:0061630">
    <property type="term" value="F:ubiquitin protein ligase activity"/>
    <property type="evidence" value="ECO:0007669"/>
    <property type="project" value="UniProtKB-UniRule"/>
</dbReference>
<dbReference type="EC" id="2.3.2.27" evidence="4"/>
<gene>
    <name evidence="6" type="ORF">niasHT_010265</name>
</gene>
<dbReference type="GO" id="GO:0005681">
    <property type="term" value="C:spliceosomal complex"/>
    <property type="evidence" value="ECO:0007669"/>
    <property type="project" value="UniProtKB-KW"/>
</dbReference>
<dbReference type="GO" id="GO:0000974">
    <property type="term" value="C:Prp19 complex"/>
    <property type="evidence" value="ECO:0007669"/>
    <property type="project" value="UniProtKB-UniRule"/>
</dbReference>
<keyword evidence="4" id="KW-0234">DNA repair</keyword>
<reference evidence="6 7" key="1">
    <citation type="submission" date="2024-10" db="EMBL/GenBank/DDBJ databases">
        <authorList>
            <person name="Kim D."/>
        </authorList>
    </citation>
    <scope>NUCLEOTIDE SEQUENCE [LARGE SCALE GENOMIC DNA]</scope>
    <source>
        <strain evidence="6">BH-2024</strain>
    </source>
</reference>
<accession>A0ABD2LR41</accession>
<dbReference type="InterPro" id="IPR015943">
    <property type="entry name" value="WD40/YVTN_repeat-like_dom_sf"/>
</dbReference>
<dbReference type="InterPro" id="IPR036322">
    <property type="entry name" value="WD40_repeat_dom_sf"/>
</dbReference>
<comment type="catalytic activity">
    <reaction evidence="4">
        <text>S-ubiquitinyl-[E2 ubiquitin-conjugating enzyme]-L-cysteine + [acceptor protein]-L-lysine = [E2 ubiquitin-conjugating enzyme]-L-cysteine + N(6)-ubiquitinyl-[acceptor protein]-L-lysine.</text>
        <dbReference type="EC" id="2.3.2.27"/>
    </reaction>
</comment>
<dbReference type="AlphaFoldDB" id="A0ABD2LR41"/>